<dbReference type="Proteomes" id="UP001558613">
    <property type="component" value="Unassembled WGS sequence"/>
</dbReference>
<keyword evidence="5" id="KW-1185">Reference proteome</keyword>
<feature type="domain" description="CxC3 like cysteine cluster" evidence="3">
    <location>
        <begin position="170"/>
        <end position="247"/>
    </location>
</feature>
<evidence type="ECO:0000256" key="2">
    <source>
        <dbReference type="SAM" id="MobiDB-lite"/>
    </source>
</evidence>
<evidence type="ECO:0000259" key="3">
    <source>
        <dbReference type="Pfam" id="PF18804"/>
    </source>
</evidence>
<feature type="coiled-coil region" evidence="1">
    <location>
        <begin position="461"/>
        <end position="488"/>
    </location>
</feature>
<name>A0ABR3NIJ5_9TELE</name>
<dbReference type="PANTHER" id="PTHR33104">
    <property type="entry name" value="SI:DKEY-29D5.2"/>
    <property type="match status" value="1"/>
</dbReference>
<organism evidence="4 5">
    <name type="scientific">Cirrhinus molitorella</name>
    <name type="common">mud carp</name>
    <dbReference type="NCBI Taxonomy" id="172907"/>
    <lineage>
        <taxon>Eukaryota</taxon>
        <taxon>Metazoa</taxon>
        <taxon>Chordata</taxon>
        <taxon>Craniata</taxon>
        <taxon>Vertebrata</taxon>
        <taxon>Euteleostomi</taxon>
        <taxon>Actinopterygii</taxon>
        <taxon>Neopterygii</taxon>
        <taxon>Teleostei</taxon>
        <taxon>Ostariophysi</taxon>
        <taxon>Cypriniformes</taxon>
        <taxon>Cyprinidae</taxon>
        <taxon>Labeoninae</taxon>
        <taxon>Labeonini</taxon>
        <taxon>Cirrhinus</taxon>
    </lineage>
</organism>
<dbReference type="InterPro" id="IPR040564">
    <property type="entry name" value="CxC3-like"/>
</dbReference>
<dbReference type="EMBL" id="JAYMGO010000004">
    <property type="protein sequence ID" value="KAL1276806.1"/>
    <property type="molecule type" value="Genomic_DNA"/>
</dbReference>
<reference evidence="4 5" key="1">
    <citation type="submission" date="2023-09" db="EMBL/GenBank/DDBJ databases">
        <authorList>
            <person name="Wang M."/>
        </authorList>
    </citation>
    <scope>NUCLEOTIDE SEQUENCE [LARGE SCALE GENOMIC DNA]</scope>
    <source>
        <strain evidence="4">GT-2023</strain>
        <tissue evidence="4">Liver</tissue>
    </source>
</reference>
<feature type="region of interest" description="Disordered" evidence="2">
    <location>
        <begin position="37"/>
        <end position="66"/>
    </location>
</feature>
<gene>
    <name evidence="4" type="ORF">QQF64_036429</name>
</gene>
<keyword evidence="1" id="KW-0175">Coiled coil</keyword>
<sequence>MSSNPRIFDDPSKIRGHMAAEISNALLCEAKAAMESSAIPQKRKRTRRKKSVTSRREKRQRAQSPALASVVSRSPVCEEVPELTACLETRLQELRATLTSVEYPVATEKTLWAQRQAFADVDTEFLCGSCDIEAHKKNVFHNREAIFHGYLEPIPPTKAVVLDDNGQPHFCEQGRYDVCLPRKVCPSCFAEWTPGVKDLLNYRYWPSTSSCQTLSRFDIFEAFAHMKASAPSMSRHAFLKLLEHPSVQAGRPGNICADTFQRSFFEYCFCKHTEEVMCDVNSFYCPACHPDKHYRFRKSRGTEEPSLYAGLFLAQDEEANDSGMCGVSRFKASKETSKKSSSKLDEEGIQVAVCSRNRVELRIFGPFVLNLSFDFKFCLLISLSRMAHNRKPQELSPLASPIKKKSKPPTSIDMVDKMANTVAHFEDILKTELTVMRNEFASHMSVVQSLCSKLDLLTGEMREQKKVVADHDRRVTALEQQVVDLQDRSRRSNLRLIGLPEGAEKDDPVGFFEKVASDVAAVSGGQRD</sequence>
<comment type="caution">
    <text evidence="4">The sequence shown here is derived from an EMBL/GenBank/DDBJ whole genome shotgun (WGS) entry which is preliminary data.</text>
</comment>
<protein>
    <recommendedName>
        <fullName evidence="3">CxC3 like cysteine cluster domain-containing protein</fullName>
    </recommendedName>
</protein>
<feature type="compositionally biased region" description="Basic residues" evidence="2">
    <location>
        <begin position="41"/>
        <end position="61"/>
    </location>
</feature>
<dbReference type="Pfam" id="PF18804">
    <property type="entry name" value="CxC3"/>
    <property type="match status" value="1"/>
</dbReference>
<proteinExistence type="predicted"/>
<dbReference type="PANTHER" id="PTHR33104:SF2">
    <property type="entry name" value="CXC3 LIKE CYSTEINE CLUSTER DOMAIN-CONTAINING PROTEIN"/>
    <property type="match status" value="1"/>
</dbReference>
<evidence type="ECO:0000256" key="1">
    <source>
        <dbReference type="SAM" id="Coils"/>
    </source>
</evidence>
<evidence type="ECO:0000313" key="4">
    <source>
        <dbReference type="EMBL" id="KAL1276806.1"/>
    </source>
</evidence>
<accession>A0ABR3NIJ5</accession>
<evidence type="ECO:0000313" key="5">
    <source>
        <dbReference type="Proteomes" id="UP001558613"/>
    </source>
</evidence>